<sequence length="504" mass="56222">MQTAPLPRCTPEEIGLSSRQAAACIRALAHDKTTMNGFMAARHGKVFAECWWAPYRTEMLHSNHSFGKSYTSTAIGIAVGEGLLSLEEKMVDIFAEEIRERNITLPAGMEKITVRHVLTMTNGMAFHPDMRGDFIANYFKTPLDREPGTYFAYNSTGSCMLGALIRKRTGKNLKEYLTPRLFEPIGIDPAAFEWRQFRQLDLDGEPGTFATTEANLRLALLYVQGGRWKGRQILPESYVRDSLSVQIRNEYAPEQKDGRCGYGYQLWACSIPGVYRFDGGQGQYGILWPEKDLVVSIHEGALVPYGPQKTLDILYDTLLRPLGDAPLPEDLEGRALLAKTRQEAALPDDLPSPLPPEPAFAGRYTVSRGTFDPWFAVAPPGNEDLFVMFRTPALDRPVTRFSLAVTPGACILDMGEGRVVNAAWDGKLTARFLKNSPYDPLGDYAATARCSADGTLDIRIHWLNGWFETDLLFAPAAQGLHITIRKLRLNEADNYLTYQAEAIR</sequence>
<evidence type="ECO:0000313" key="2">
    <source>
        <dbReference type="EMBL" id="HIZ41944.1"/>
    </source>
</evidence>
<dbReference type="PANTHER" id="PTHR43283">
    <property type="entry name" value="BETA-LACTAMASE-RELATED"/>
    <property type="match status" value="1"/>
</dbReference>
<comment type="caution">
    <text evidence="2">The sequence shown here is derived from an EMBL/GenBank/DDBJ whole genome shotgun (WGS) entry which is preliminary data.</text>
</comment>
<name>A0A9D2EQB2_9FIRM</name>
<dbReference type="InterPro" id="IPR001466">
    <property type="entry name" value="Beta-lactam-related"/>
</dbReference>
<organism evidence="2 3">
    <name type="scientific">Candidatus Gemmiger excrementigallinarum</name>
    <dbReference type="NCBI Taxonomy" id="2838609"/>
    <lineage>
        <taxon>Bacteria</taxon>
        <taxon>Bacillati</taxon>
        <taxon>Bacillota</taxon>
        <taxon>Clostridia</taxon>
        <taxon>Eubacteriales</taxon>
        <taxon>Gemmiger</taxon>
    </lineage>
</organism>
<dbReference type="Proteomes" id="UP000824048">
    <property type="component" value="Unassembled WGS sequence"/>
</dbReference>
<dbReference type="InterPro" id="IPR050789">
    <property type="entry name" value="Diverse_Enzym_Activities"/>
</dbReference>
<proteinExistence type="predicted"/>
<dbReference type="EMBL" id="DXBP01000032">
    <property type="protein sequence ID" value="HIZ41944.1"/>
    <property type="molecule type" value="Genomic_DNA"/>
</dbReference>
<gene>
    <name evidence="2" type="ORF">H9811_05200</name>
</gene>
<dbReference type="SUPFAM" id="SSF56601">
    <property type="entry name" value="beta-lactamase/transpeptidase-like"/>
    <property type="match status" value="1"/>
</dbReference>
<dbReference type="Gene3D" id="3.40.710.10">
    <property type="entry name" value="DD-peptidase/beta-lactamase superfamily"/>
    <property type="match status" value="1"/>
</dbReference>
<feature type="domain" description="Beta-lactamase-related" evidence="1">
    <location>
        <begin position="38"/>
        <end position="297"/>
    </location>
</feature>
<dbReference type="AlphaFoldDB" id="A0A9D2EQB2"/>
<dbReference type="InterPro" id="IPR012338">
    <property type="entry name" value="Beta-lactam/transpept-like"/>
</dbReference>
<dbReference type="Pfam" id="PF00144">
    <property type="entry name" value="Beta-lactamase"/>
    <property type="match status" value="1"/>
</dbReference>
<accession>A0A9D2EQB2</accession>
<evidence type="ECO:0000313" key="3">
    <source>
        <dbReference type="Proteomes" id="UP000824048"/>
    </source>
</evidence>
<evidence type="ECO:0000259" key="1">
    <source>
        <dbReference type="Pfam" id="PF00144"/>
    </source>
</evidence>
<reference evidence="2" key="2">
    <citation type="submission" date="2021-04" db="EMBL/GenBank/DDBJ databases">
        <authorList>
            <person name="Gilroy R."/>
        </authorList>
    </citation>
    <scope>NUCLEOTIDE SEQUENCE</scope>
    <source>
        <strain evidence="2">ChiSxjej1B13-11774</strain>
    </source>
</reference>
<reference evidence="2" key="1">
    <citation type="journal article" date="2021" name="PeerJ">
        <title>Extensive microbial diversity within the chicken gut microbiome revealed by metagenomics and culture.</title>
        <authorList>
            <person name="Gilroy R."/>
            <person name="Ravi A."/>
            <person name="Getino M."/>
            <person name="Pursley I."/>
            <person name="Horton D.L."/>
            <person name="Alikhan N.F."/>
            <person name="Baker D."/>
            <person name="Gharbi K."/>
            <person name="Hall N."/>
            <person name="Watson M."/>
            <person name="Adriaenssens E.M."/>
            <person name="Foster-Nyarko E."/>
            <person name="Jarju S."/>
            <person name="Secka A."/>
            <person name="Antonio M."/>
            <person name="Oren A."/>
            <person name="Chaudhuri R.R."/>
            <person name="La Ragione R."/>
            <person name="Hildebrand F."/>
            <person name="Pallen M.J."/>
        </authorList>
    </citation>
    <scope>NUCLEOTIDE SEQUENCE</scope>
    <source>
        <strain evidence="2">ChiSxjej1B13-11774</strain>
    </source>
</reference>
<protein>
    <submittedName>
        <fullName evidence="2">Beta-lactamase family protein</fullName>
    </submittedName>
</protein>
<dbReference type="PANTHER" id="PTHR43283:SF7">
    <property type="entry name" value="BETA-LACTAMASE-RELATED DOMAIN-CONTAINING PROTEIN"/>
    <property type="match status" value="1"/>
</dbReference>